<dbReference type="InterPro" id="IPR004358">
    <property type="entry name" value="Sig_transdc_His_kin-like_C"/>
</dbReference>
<dbReference type="EC" id="2.7.13.3" evidence="2"/>
<keyword evidence="5 11" id="KW-0418">Kinase</keyword>
<dbReference type="Gene3D" id="1.10.287.130">
    <property type="match status" value="1"/>
</dbReference>
<dbReference type="CDD" id="cd17546">
    <property type="entry name" value="REC_hyHK_CKI1_RcsC-like"/>
    <property type="match status" value="1"/>
</dbReference>
<dbReference type="PANTHER" id="PTHR43047:SF64">
    <property type="entry name" value="HISTIDINE KINASE CONTAINING CHEY-HOMOLOGOUS RECEIVER DOMAIN AND PAS DOMAIN-RELATED"/>
    <property type="match status" value="1"/>
</dbReference>
<evidence type="ECO:0000256" key="1">
    <source>
        <dbReference type="ARBA" id="ARBA00000085"/>
    </source>
</evidence>
<dbReference type="Gene3D" id="3.30.565.10">
    <property type="entry name" value="Histidine kinase-like ATPase, C-terminal domain"/>
    <property type="match status" value="1"/>
</dbReference>
<dbReference type="InterPro" id="IPR001789">
    <property type="entry name" value="Sig_transdc_resp-reg_receiver"/>
</dbReference>
<evidence type="ECO:0000256" key="8">
    <source>
        <dbReference type="SAM" id="Phobius"/>
    </source>
</evidence>
<keyword evidence="12" id="KW-1185">Reference proteome</keyword>
<dbReference type="SUPFAM" id="SSF52172">
    <property type="entry name" value="CheY-like"/>
    <property type="match status" value="1"/>
</dbReference>
<dbReference type="SUPFAM" id="SSF55874">
    <property type="entry name" value="ATPase domain of HSP90 chaperone/DNA topoisomerase II/histidine kinase"/>
    <property type="match status" value="1"/>
</dbReference>
<name>A0A1D8K6F8_9GAMM</name>
<dbReference type="GO" id="GO:0000155">
    <property type="term" value="F:phosphorelay sensor kinase activity"/>
    <property type="evidence" value="ECO:0007669"/>
    <property type="project" value="InterPro"/>
</dbReference>
<dbReference type="SMART" id="SM00388">
    <property type="entry name" value="HisKA"/>
    <property type="match status" value="1"/>
</dbReference>
<feature type="transmembrane region" description="Helical" evidence="8">
    <location>
        <begin position="323"/>
        <end position="343"/>
    </location>
</feature>
<evidence type="ECO:0000313" key="12">
    <source>
        <dbReference type="Proteomes" id="UP000095342"/>
    </source>
</evidence>
<feature type="transmembrane region" description="Helical" evidence="8">
    <location>
        <begin position="471"/>
        <end position="491"/>
    </location>
</feature>
<keyword evidence="8" id="KW-0812">Transmembrane</keyword>
<feature type="transmembrane region" description="Helical" evidence="8">
    <location>
        <begin position="580"/>
        <end position="603"/>
    </location>
</feature>
<keyword evidence="8" id="KW-0472">Membrane</keyword>
<dbReference type="Gene3D" id="1.10.4160.10">
    <property type="entry name" value="Hydantoin permease"/>
    <property type="match status" value="1"/>
</dbReference>
<dbReference type="AlphaFoldDB" id="A0A1D8K6F8"/>
<dbReference type="PRINTS" id="PR00344">
    <property type="entry name" value="BCTRLSENSOR"/>
</dbReference>
<dbReference type="SUPFAM" id="SSF47384">
    <property type="entry name" value="Homodimeric domain of signal transducing histidine kinase"/>
    <property type="match status" value="1"/>
</dbReference>
<evidence type="ECO:0000256" key="4">
    <source>
        <dbReference type="ARBA" id="ARBA00022679"/>
    </source>
</evidence>
<dbReference type="InterPro" id="IPR003594">
    <property type="entry name" value="HATPase_dom"/>
</dbReference>
<evidence type="ECO:0000256" key="5">
    <source>
        <dbReference type="ARBA" id="ARBA00022777"/>
    </source>
</evidence>
<dbReference type="SMART" id="SM00387">
    <property type="entry name" value="HATPase_c"/>
    <property type="match status" value="1"/>
</dbReference>
<proteinExistence type="predicted"/>
<protein>
    <recommendedName>
        <fullName evidence="2">histidine kinase</fullName>
        <ecNumber evidence="2">2.7.13.3</ecNumber>
    </recommendedName>
</protein>
<feature type="transmembrane region" description="Helical" evidence="8">
    <location>
        <begin position="59"/>
        <end position="83"/>
    </location>
</feature>
<evidence type="ECO:0000259" key="9">
    <source>
        <dbReference type="PROSITE" id="PS50109"/>
    </source>
</evidence>
<keyword evidence="3 6" id="KW-0597">Phosphoprotein</keyword>
<feature type="transmembrane region" description="Helical" evidence="8">
    <location>
        <begin position="160"/>
        <end position="184"/>
    </location>
</feature>
<dbReference type="InterPro" id="IPR005467">
    <property type="entry name" value="His_kinase_dom"/>
</dbReference>
<dbReference type="InterPro" id="IPR011006">
    <property type="entry name" value="CheY-like_superfamily"/>
</dbReference>
<reference evidence="11 12" key="1">
    <citation type="submission" date="2016-09" db="EMBL/GenBank/DDBJ databases">
        <title>Acidihalobacter prosperus V6 (DSM14174).</title>
        <authorList>
            <person name="Khaleque H.N."/>
            <person name="Ramsay J.P."/>
            <person name="Murphy R.J.T."/>
            <person name="Kaksonen A.H."/>
            <person name="Boxall N.J."/>
            <person name="Watkin E.L.J."/>
        </authorList>
    </citation>
    <scope>NUCLEOTIDE SEQUENCE [LARGE SCALE GENOMIC DNA]</scope>
    <source>
        <strain evidence="11 12">V6</strain>
    </source>
</reference>
<feature type="region of interest" description="Disordered" evidence="7">
    <location>
        <begin position="1061"/>
        <end position="1080"/>
    </location>
</feature>
<evidence type="ECO:0000256" key="6">
    <source>
        <dbReference type="PROSITE-ProRule" id="PRU00169"/>
    </source>
</evidence>
<feature type="transmembrane region" description="Helical" evidence="8">
    <location>
        <begin position="442"/>
        <end position="465"/>
    </location>
</feature>
<dbReference type="PANTHER" id="PTHR43047">
    <property type="entry name" value="TWO-COMPONENT HISTIDINE PROTEIN KINASE"/>
    <property type="match status" value="1"/>
</dbReference>
<feature type="transmembrane region" description="Helical" evidence="8">
    <location>
        <begin position="273"/>
        <end position="303"/>
    </location>
</feature>
<feature type="transmembrane region" description="Helical" evidence="8">
    <location>
        <begin position="375"/>
        <end position="394"/>
    </location>
</feature>
<evidence type="ECO:0000259" key="10">
    <source>
        <dbReference type="PROSITE" id="PS50110"/>
    </source>
</evidence>
<dbReference type="InterPro" id="IPR036097">
    <property type="entry name" value="HisK_dim/P_sf"/>
</dbReference>
<accession>A0A1D8K6F8</accession>
<feature type="transmembrane region" description="Helical" evidence="8">
    <location>
        <begin position="232"/>
        <end position="252"/>
    </location>
</feature>
<feature type="transmembrane region" description="Helical" evidence="8">
    <location>
        <begin position="89"/>
        <end position="111"/>
    </location>
</feature>
<feature type="transmembrane region" description="Helical" evidence="8">
    <location>
        <begin position="400"/>
        <end position="421"/>
    </location>
</feature>
<evidence type="ECO:0000313" key="11">
    <source>
        <dbReference type="EMBL" id="AOV16524.1"/>
    </source>
</evidence>
<comment type="catalytic activity">
    <reaction evidence="1">
        <text>ATP + protein L-histidine = ADP + protein N-phospho-L-histidine.</text>
        <dbReference type="EC" id="2.7.13.3"/>
    </reaction>
</comment>
<gene>
    <name evidence="11" type="ORF">BJI67_05060</name>
</gene>
<feature type="transmembrane region" description="Helical" evidence="8">
    <location>
        <begin position="623"/>
        <end position="642"/>
    </location>
</feature>
<evidence type="ECO:0000256" key="7">
    <source>
        <dbReference type="SAM" id="MobiDB-lite"/>
    </source>
</evidence>
<dbReference type="PROSITE" id="PS50109">
    <property type="entry name" value="HIS_KIN"/>
    <property type="match status" value="1"/>
</dbReference>
<dbReference type="Proteomes" id="UP000095342">
    <property type="component" value="Chromosome"/>
</dbReference>
<evidence type="ECO:0000256" key="3">
    <source>
        <dbReference type="ARBA" id="ARBA00022553"/>
    </source>
</evidence>
<dbReference type="Pfam" id="PF02518">
    <property type="entry name" value="HATPase_c"/>
    <property type="match status" value="1"/>
</dbReference>
<dbReference type="KEGG" id="aaeo:BJI67_05060"/>
<dbReference type="InterPro" id="IPR003661">
    <property type="entry name" value="HisK_dim/P_dom"/>
</dbReference>
<organism evidence="11 12">
    <name type="scientific">Acidihalobacter aeolianus</name>
    <dbReference type="NCBI Taxonomy" id="2792603"/>
    <lineage>
        <taxon>Bacteria</taxon>
        <taxon>Pseudomonadati</taxon>
        <taxon>Pseudomonadota</taxon>
        <taxon>Gammaproteobacteria</taxon>
        <taxon>Chromatiales</taxon>
        <taxon>Ectothiorhodospiraceae</taxon>
        <taxon>Acidihalobacter</taxon>
    </lineage>
</organism>
<sequence length="1150" mass="126643">MLKMNIKNTRATTAQGQTPPRRVIKFRRDYKSWVADETLEDYALRYTARTFRKWSIFRVANTAFGAVSFLALEAIGGTLAVQYGFINTFWAALAVALVIFVTSLPIAYYAARYNLDMDLLTRGAGFGYIGSTITSLIYASFTFIFFAIEAAIMAQALHLYLGVGITPSYLFSALVVLPLVGYGITAINRLQIWTQPLWLVLLTLPYACVLWKDPGVVHQLIAFGGEDGRHAHFNLLAFGAATSVTLALIAQIGEQVDYLRFMPPLSQKNRSGWLAGVAFAGPGWIVFGVLKLLAGTLLAYLALRAGASVAEARQPAVMYREGFGYVFDSPTLALGVAALFVVVSQIKINVTNAYAGSLAWSNFFARITHSHPGRIVWLVFNVLIALLLMEMGVFDALEHVLGLYSNIAISWVGALVADLVINKPLGLSPPGIEFKRAYLYDINPVGFGALLIASTLSIIAFTGWLGPLAQAFSAFIALGTAFVTAPVIAWLTGGRYYLARPPESSKPAKAQRCVICEKEYEGEDMAPCPAYRGPICSLCCTLDARCHDLCRPGAGIADQFVGALHWLLPRPVSARVNTRLGYYLMLMVTTALVLGMVLSLLYLQQATGPATPETLVALRSILIKFYVVLLMFAAAGCWWLVLTVESRYVAQDESNRQTHLLMNEIEAHRQTDAQLQTAIQVAERANQAKSRYLAGISHDLRTPLNSILGYAQIVEHDPAVPANRRDAMRVIRRSGEHLVSLIDGLLDISKIEAGKLVFEQEQIHFPQFVEQIADMFRLQASDKGLEFRYEVTGDLPGVVRIDKKRLGQILINILGNAIKFTDRGHVAFRVFYRGEMIRFEIEDTGIGISEADRERIFLPFERGGNAAGYASSAGLGLTIANMLTTLMGGELTVHAPKAGGSLFRLRLFLPEVRNPTQIASLPPPDITGYRGRRRRILVVDDEMVDRGLLLSVLKPLGFEVAEAESGIEALRSAPAFQPDMILMDLTMPGLDGWETGRLMRQNGISNAPILVISANVQDLGRKNAAGITREDFISKPVDIDALLGRLQVRLGLEWITRHDAPDTNVTTEPERPAVPPLSTATATVRPDAKTLHELRELGSLGYIRGILDRLDEMERQDAGLTGFTQRLREPVQHFRLHEYLELLEKVSQDG</sequence>
<dbReference type="EMBL" id="CP017448">
    <property type="protein sequence ID" value="AOV16524.1"/>
    <property type="molecule type" value="Genomic_DNA"/>
</dbReference>
<feature type="domain" description="Histidine kinase" evidence="9">
    <location>
        <begin position="695"/>
        <end position="911"/>
    </location>
</feature>
<feature type="modified residue" description="4-aspartylphosphate" evidence="6">
    <location>
        <position position="984"/>
    </location>
</feature>
<dbReference type="PROSITE" id="PS50110">
    <property type="entry name" value="RESPONSE_REGULATORY"/>
    <property type="match status" value="1"/>
</dbReference>
<feature type="transmembrane region" description="Helical" evidence="8">
    <location>
        <begin position="123"/>
        <end position="148"/>
    </location>
</feature>
<keyword evidence="8" id="KW-1133">Transmembrane helix</keyword>
<dbReference type="SMART" id="SM00448">
    <property type="entry name" value="REC"/>
    <property type="match status" value="1"/>
</dbReference>
<feature type="domain" description="Response regulatory" evidence="10">
    <location>
        <begin position="935"/>
        <end position="1050"/>
    </location>
</feature>
<dbReference type="CDD" id="cd00082">
    <property type="entry name" value="HisKA"/>
    <property type="match status" value="1"/>
</dbReference>
<dbReference type="Pfam" id="PF00072">
    <property type="entry name" value="Response_reg"/>
    <property type="match status" value="1"/>
</dbReference>
<dbReference type="InterPro" id="IPR036890">
    <property type="entry name" value="HATPase_C_sf"/>
</dbReference>
<dbReference type="Pfam" id="PF00512">
    <property type="entry name" value="HisKA"/>
    <property type="match status" value="1"/>
</dbReference>
<dbReference type="Gene3D" id="3.40.50.2300">
    <property type="match status" value="1"/>
</dbReference>
<evidence type="ECO:0000256" key="2">
    <source>
        <dbReference type="ARBA" id="ARBA00012438"/>
    </source>
</evidence>
<keyword evidence="4" id="KW-0808">Transferase</keyword>